<evidence type="ECO:0000313" key="2">
    <source>
        <dbReference type="Proteomes" id="UP001165960"/>
    </source>
</evidence>
<keyword evidence="2" id="KW-1185">Reference proteome</keyword>
<gene>
    <name evidence="1" type="ORF">DSO57_1017435</name>
</gene>
<sequence length="444" mass="48501">MVDFGIYNKKANKDAQEPGPSNGENVVTATSYIGVKASGSFDNDETTETELYKTQVEHEGRLEAGVNAAGEYLDQLKETAKAPFNKAGEALKGAAEQAENYVQDSASSLKDKVSESEQQAADKARRLASGSAEKLKKIPGQVETAASDSYLSLSSLVPERLKLARKDVARSWSRFKSKLYKPAIERNNVPKDPIQDFVRQMTHGRKPGQDFKNIVNKIRDALQDKGESFADGVQDSYQAVKGKSGDFVEGVKDTYQAAKQKVNGATDFDTVSDAFNQAPSGASPRDFWRSVHNHLDNHNHPLAAPISSFSYSPVPVTSLYLGLFTLSVAYSFSRRSCLTLQAPKHPKEKSTETLEVGSSSILNHVAEIYAWAPMAFFNILMLELNGYSGFTVFSIALVSLFGQLVNQYSLHVSTQEYAKFVTIGAVFVSAFLNTFTAITGSPVL</sequence>
<name>A0ACC2UE86_9FUNG</name>
<dbReference type="Proteomes" id="UP001165960">
    <property type="component" value="Unassembled WGS sequence"/>
</dbReference>
<reference evidence="1" key="1">
    <citation type="submission" date="2022-04" db="EMBL/GenBank/DDBJ databases">
        <title>Genome of the entomopathogenic fungus Entomophthora muscae.</title>
        <authorList>
            <person name="Elya C."/>
            <person name="Lovett B.R."/>
            <person name="Lee E."/>
            <person name="Macias A.M."/>
            <person name="Hajek A.E."/>
            <person name="De Bivort B.L."/>
            <person name="Kasson M.T."/>
            <person name="De Fine Licht H.H."/>
            <person name="Stajich J.E."/>
        </authorList>
    </citation>
    <scope>NUCLEOTIDE SEQUENCE</scope>
    <source>
        <strain evidence="1">Berkeley</strain>
    </source>
</reference>
<dbReference type="EMBL" id="QTSX02000783">
    <property type="protein sequence ID" value="KAJ9085077.1"/>
    <property type="molecule type" value="Genomic_DNA"/>
</dbReference>
<accession>A0ACC2UE86</accession>
<comment type="caution">
    <text evidence="1">The sequence shown here is derived from an EMBL/GenBank/DDBJ whole genome shotgun (WGS) entry which is preliminary data.</text>
</comment>
<organism evidence="1 2">
    <name type="scientific">Entomophthora muscae</name>
    <dbReference type="NCBI Taxonomy" id="34485"/>
    <lineage>
        <taxon>Eukaryota</taxon>
        <taxon>Fungi</taxon>
        <taxon>Fungi incertae sedis</taxon>
        <taxon>Zoopagomycota</taxon>
        <taxon>Entomophthoromycotina</taxon>
        <taxon>Entomophthoromycetes</taxon>
        <taxon>Entomophthorales</taxon>
        <taxon>Entomophthoraceae</taxon>
        <taxon>Entomophthora</taxon>
    </lineage>
</organism>
<proteinExistence type="predicted"/>
<evidence type="ECO:0000313" key="1">
    <source>
        <dbReference type="EMBL" id="KAJ9085077.1"/>
    </source>
</evidence>
<protein>
    <submittedName>
        <fullName evidence="1">Uncharacterized protein</fullName>
    </submittedName>
</protein>